<proteinExistence type="predicted"/>
<organism evidence="2 3">
    <name type="scientific">Kiloniella laminariae</name>
    <dbReference type="NCBI Taxonomy" id="454162"/>
    <lineage>
        <taxon>Bacteria</taxon>
        <taxon>Pseudomonadati</taxon>
        <taxon>Pseudomonadota</taxon>
        <taxon>Alphaproteobacteria</taxon>
        <taxon>Rhodospirillales</taxon>
        <taxon>Kiloniellaceae</taxon>
        <taxon>Kiloniella</taxon>
    </lineage>
</organism>
<evidence type="ECO:0000313" key="3">
    <source>
        <dbReference type="Proteomes" id="UP001069802"/>
    </source>
</evidence>
<gene>
    <name evidence="2" type="ORF">O4H49_02585</name>
</gene>
<dbReference type="Proteomes" id="UP001069802">
    <property type="component" value="Unassembled WGS sequence"/>
</dbReference>
<reference evidence="2" key="1">
    <citation type="submission" date="2022-12" db="EMBL/GenBank/DDBJ databases">
        <title>Bacterial isolates from different developmental stages of Nematostella vectensis.</title>
        <authorList>
            <person name="Fraune S."/>
        </authorList>
    </citation>
    <scope>NUCLEOTIDE SEQUENCE</scope>
    <source>
        <strain evidence="2">G21630-S1</strain>
    </source>
</reference>
<feature type="domain" description="YdhG-like" evidence="1">
    <location>
        <begin position="17"/>
        <end position="114"/>
    </location>
</feature>
<dbReference type="PIRSF" id="PIRSF021308">
    <property type="entry name" value="UCP021308"/>
    <property type="match status" value="1"/>
</dbReference>
<dbReference type="Pfam" id="PF08818">
    <property type="entry name" value="DUF1801"/>
    <property type="match status" value="1"/>
</dbReference>
<dbReference type="SUPFAM" id="SSF159888">
    <property type="entry name" value="YdhG-like"/>
    <property type="match status" value="1"/>
</dbReference>
<dbReference type="InterPro" id="IPR016786">
    <property type="entry name" value="YdeI_bac"/>
</dbReference>
<evidence type="ECO:0000259" key="1">
    <source>
        <dbReference type="Pfam" id="PF08818"/>
    </source>
</evidence>
<name>A0ABT4LEX6_9PROT</name>
<evidence type="ECO:0000313" key="2">
    <source>
        <dbReference type="EMBL" id="MCZ4279648.1"/>
    </source>
</evidence>
<dbReference type="Gene3D" id="3.90.1150.200">
    <property type="match status" value="1"/>
</dbReference>
<sequence length="195" mass="22484">MNMVNPKVDALLQSPKWQEERKALRTIVLDCDLVENVKWGKLCYTFQKNNVVMIFALKDHCTLGFLKGSLLKDRDALLIRPGENSQAMRWFKFTSVQEITEKQAILKAYIHEAIELEKSGQEVDFKEKNELVFPEEFQTRLEENPALKKAFTALTPGRQRAYNLHFSGAKQSRTRMARIEKSIPAILDGKGLNDR</sequence>
<dbReference type="InterPro" id="IPR014922">
    <property type="entry name" value="YdhG-like"/>
</dbReference>
<keyword evidence="3" id="KW-1185">Reference proteome</keyword>
<dbReference type="RefSeq" id="WP_269421848.1">
    <property type="nucleotide sequence ID" value="NZ_JAPWGY010000001.1"/>
</dbReference>
<dbReference type="Pfam" id="PF13376">
    <property type="entry name" value="OmdA"/>
    <property type="match status" value="1"/>
</dbReference>
<dbReference type="EMBL" id="JAPWGY010000001">
    <property type="protein sequence ID" value="MCZ4279648.1"/>
    <property type="molecule type" value="Genomic_DNA"/>
</dbReference>
<comment type="caution">
    <text evidence="2">The sequence shown here is derived from an EMBL/GenBank/DDBJ whole genome shotgun (WGS) entry which is preliminary data.</text>
</comment>
<protein>
    <submittedName>
        <fullName evidence="2">YdeI/OmpD-associated family protein</fullName>
    </submittedName>
</protein>
<accession>A0ABT4LEX6</accession>